<dbReference type="EMBL" id="CAADFU010000036">
    <property type="protein sequence ID" value="VFK44323.1"/>
    <property type="molecule type" value="Genomic_DNA"/>
</dbReference>
<dbReference type="FunFam" id="3.40.50.970:FF:000129">
    <property type="entry name" value="Transketolase"/>
    <property type="match status" value="1"/>
</dbReference>
<keyword evidence="3" id="KW-0786">Thiamine pyrophosphate</keyword>
<dbReference type="InterPro" id="IPR009014">
    <property type="entry name" value="Transketo_C/PFOR_II"/>
</dbReference>
<accession>A0A450Y9N5</accession>
<dbReference type="AlphaFoldDB" id="A0A450Y9N5"/>
<evidence type="ECO:0000313" key="6">
    <source>
        <dbReference type="EMBL" id="VFK44323.1"/>
    </source>
</evidence>
<dbReference type="InterPro" id="IPR033248">
    <property type="entry name" value="Transketolase_C"/>
</dbReference>
<evidence type="ECO:0000313" key="5">
    <source>
        <dbReference type="EMBL" id="VFK38249.1"/>
    </source>
</evidence>
<dbReference type="PANTHER" id="PTHR43825:SF1">
    <property type="entry name" value="TRANSKETOLASE-LIKE PYRIMIDINE-BINDING DOMAIN-CONTAINING PROTEIN"/>
    <property type="match status" value="1"/>
</dbReference>
<evidence type="ECO:0000259" key="4">
    <source>
        <dbReference type="SMART" id="SM00861"/>
    </source>
</evidence>
<dbReference type="SUPFAM" id="SSF52518">
    <property type="entry name" value="Thiamin diphosphate-binding fold (THDP-binding)"/>
    <property type="match status" value="1"/>
</dbReference>
<dbReference type="EMBL" id="CAADFR010000023">
    <property type="protein sequence ID" value="VFK38249.1"/>
    <property type="molecule type" value="Genomic_DNA"/>
</dbReference>
<dbReference type="CDD" id="cd07033">
    <property type="entry name" value="TPP_PYR_DXS_TK_like"/>
    <property type="match status" value="1"/>
</dbReference>
<reference evidence="5" key="1">
    <citation type="submission" date="2019-02" db="EMBL/GenBank/DDBJ databases">
        <authorList>
            <person name="Gruber-Vodicka R. H."/>
            <person name="Seah K. B. B."/>
        </authorList>
    </citation>
    <scope>NUCLEOTIDE SEQUENCE</scope>
    <source>
        <strain evidence="6">BECK_S1320</strain>
        <strain evidence="5">BECK_S1321</strain>
    </source>
</reference>
<dbReference type="InterPro" id="IPR029061">
    <property type="entry name" value="THDP-binding"/>
</dbReference>
<dbReference type="SMART" id="SM00861">
    <property type="entry name" value="Transket_pyr"/>
    <property type="match status" value="1"/>
</dbReference>
<dbReference type="PANTHER" id="PTHR43825">
    <property type="entry name" value="PYRUVATE DEHYDROGENASE E1 COMPONENT"/>
    <property type="match status" value="1"/>
</dbReference>
<proteinExistence type="inferred from homology"/>
<dbReference type="Pfam" id="PF02780">
    <property type="entry name" value="Transketolase_C"/>
    <property type="match status" value="1"/>
</dbReference>
<dbReference type="Pfam" id="PF02779">
    <property type="entry name" value="Transket_pyr"/>
    <property type="match status" value="1"/>
</dbReference>
<gene>
    <name evidence="6" type="ORF">BECKSD772E_GA0070983_10369</name>
    <name evidence="5" type="ORF">BECKSD772F_GA0070984_10239</name>
</gene>
<dbReference type="SUPFAM" id="SSF52922">
    <property type="entry name" value="TK C-terminal domain-like"/>
    <property type="match status" value="1"/>
</dbReference>
<name>A0A450Y9N5_9GAMM</name>
<evidence type="ECO:0000256" key="3">
    <source>
        <dbReference type="ARBA" id="ARBA00023052"/>
    </source>
</evidence>
<dbReference type="InterPro" id="IPR005475">
    <property type="entry name" value="Transketolase-like_Pyr-bd"/>
</dbReference>
<comment type="cofactor">
    <cofactor evidence="1">
        <name>thiamine diphosphate</name>
        <dbReference type="ChEBI" id="CHEBI:58937"/>
    </cofactor>
</comment>
<evidence type="ECO:0000256" key="1">
    <source>
        <dbReference type="ARBA" id="ARBA00001964"/>
    </source>
</evidence>
<dbReference type="InterPro" id="IPR051157">
    <property type="entry name" value="PDH/Transketolase"/>
</dbReference>
<protein>
    <submittedName>
        <fullName evidence="5">Transketolase subunit B</fullName>
    </submittedName>
</protein>
<comment type="similarity">
    <text evidence="2">Belongs to the transketolase family.</text>
</comment>
<dbReference type="Gene3D" id="3.40.50.970">
    <property type="match status" value="1"/>
</dbReference>
<organism evidence="5">
    <name type="scientific">Candidatus Kentrum sp. SD</name>
    <dbReference type="NCBI Taxonomy" id="2126332"/>
    <lineage>
        <taxon>Bacteria</taxon>
        <taxon>Pseudomonadati</taxon>
        <taxon>Pseudomonadota</taxon>
        <taxon>Gammaproteobacteria</taxon>
        <taxon>Candidatus Kentrum</taxon>
    </lineage>
</organism>
<evidence type="ECO:0000256" key="2">
    <source>
        <dbReference type="ARBA" id="ARBA00007131"/>
    </source>
</evidence>
<sequence>MTRLLSTRAEYGRTLVRLGKRSPDLMVLDADLSGSTGTAAFAKHFPRRFFNMGISEQDLVCTAAGMSLAGKITFVSSFAIFATGRCWEQIRNAVALPGCNVNIVATHAGVTVGKDGASHQGLEDIAVMRAIPTMTVIVPADAVATRKAVEAAAWFDAPVYIRLTREELPVIYTNDQPFRIGVGAQIRQGTDVTIFAVGLMLHLALDAAKQLAGEGISARVVDLATLKPVDEYLVTQCARETGCVVTAEEHNVYGGLGDAVGEVLLRRYPVPMERVAVQDSFGRSGDPADLLEYFDLTPSAIMAAGKRAVARKKMRFDHEGNPCREGAE</sequence>
<feature type="domain" description="Transketolase-like pyrimidine-binding" evidence="4">
    <location>
        <begin position="5"/>
        <end position="170"/>
    </location>
</feature>
<dbReference type="Gene3D" id="3.40.50.920">
    <property type="match status" value="1"/>
</dbReference>